<keyword evidence="2" id="KW-1185">Reference proteome</keyword>
<accession>A0A7Y9LSB4</accession>
<gene>
    <name evidence="1" type="ORF">FHU41_000902</name>
</gene>
<sequence length="248" mass="27428">MRFPRLFDLPRKDSTQALIKRWETLSAAQCWRTEGDWRTPELEIAAESMADEGQLSVELARKIGNSRGFSGVSIAESIADFRLLYQAAEQDVDLDCLQGFVEGWVVGWEPGPAISCTEPGTGLSTSAHFHRVLTDSMAVRNTAQHWALGALKFTQLPPASGLDSWFFEAKLGELAAQTLRDSGATVSYSQGTILVLLERSTTNFSSLLHLQESLLRSFGEELGATQLEYESLPKNISEARDLLEGFIR</sequence>
<comment type="caution">
    <text evidence="1">The sequence shown here is derived from an EMBL/GenBank/DDBJ whole genome shotgun (WGS) entry which is preliminary data.</text>
</comment>
<evidence type="ECO:0000313" key="2">
    <source>
        <dbReference type="Proteomes" id="UP000521748"/>
    </source>
</evidence>
<reference evidence="1 2" key="1">
    <citation type="submission" date="2020-07" db="EMBL/GenBank/DDBJ databases">
        <title>Sequencing the genomes of 1000 actinobacteria strains.</title>
        <authorList>
            <person name="Klenk H.-P."/>
        </authorList>
    </citation>
    <scope>NUCLEOTIDE SEQUENCE [LARGE SCALE GENOMIC DNA]</scope>
    <source>
        <strain evidence="1 2">DSM 102047</strain>
    </source>
</reference>
<dbReference type="AlphaFoldDB" id="A0A7Y9LSB4"/>
<dbReference type="EMBL" id="JACBYQ010000001">
    <property type="protein sequence ID" value="NYE94681.1"/>
    <property type="molecule type" value="Genomic_DNA"/>
</dbReference>
<name>A0A7Y9LSB4_9MICC</name>
<evidence type="ECO:0000313" key="1">
    <source>
        <dbReference type="EMBL" id="NYE94681.1"/>
    </source>
</evidence>
<dbReference type="RefSeq" id="WP_179388413.1">
    <property type="nucleotide sequence ID" value="NZ_JACBYQ010000001.1"/>
</dbReference>
<proteinExistence type="predicted"/>
<organism evidence="1 2">
    <name type="scientific">Psychromicrobium silvestre</name>
    <dbReference type="NCBI Taxonomy" id="1645614"/>
    <lineage>
        <taxon>Bacteria</taxon>
        <taxon>Bacillati</taxon>
        <taxon>Actinomycetota</taxon>
        <taxon>Actinomycetes</taxon>
        <taxon>Micrococcales</taxon>
        <taxon>Micrococcaceae</taxon>
        <taxon>Psychromicrobium</taxon>
    </lineage>
</organism>
<dbReference type="Proteomes" id="UP000521748">
    <property type="component" value="Unassembled WGS sequence"/>
</dbReference>
<protein>
    <submittedName>
        <fullName evidence="1">Uncharacterized protein</fullName>
    </submittedName>
</protein>